<gene>
    <name evidence="1" type="ORF">BSTOLATCC_MIC37968</name>
</gene>
<dbReference type="AlphaFoldDB" id="A0AAU9JE84"/>
<dbReference type="EMBL" id="CAJZBQ010000037">
    <property type="protein sequence ID" value="CAG9325222.1"/>
    <property type="molecule type" value="Genomic_DNA"/>
</dbReference>
<keyword evidence="2" id="KW-1185">Reference proteome</keyword>
<protein>
    <submittedName>
        <fullName evidence="1">Uncharacterized protein</fullName>
    </submittedName>
</protein>
<evidence type="ECO:0000313" key="1">
    <source>
        <dbReference type="EMBL" id="CAG9325222.1"/>
    </source>
</evidence>
<sequence>MVKPTFKDFGINIIDEITNFLSTQEIVSLFGVNQYTHKLWNSRISTKVFETRPNFTIEIEPRERWLYHQMKMMCKNKNYPISVKITSSHSIYVLEYLFNPKPDLKLFIDDQITIWRPESENQIVATLSNFADMEFAIHAYAYEAEHLALMLTNNRVKHMHKNEEINEFEISEFGYLAISKMFYLPNANFLIFQCLSGDIIYMSNNGEIISNRKLGVIQKYKNLPWKKDSFVAIINNEFLYIGPHSAKLLCTPNESAITNIPDFWIDKETEKLIIHIGEKNCGWMRKVKPCVIDFIEKGIKMFKTQNHSYILNKYNILTDLCCDHHYQLTPGVENIFADGIYVLATYINFFQLFRIGEKNDIATKLLPPSLKVLNFAYPYILYSNTQSGEAEIGIFKF</sequence>
<comment type="caution">
    <text evidence="1">The sequence shown here is derived from an EMBL/GenBank/DDBJ whole genome shotgun (WGS) entry which is preliminary data.</text>
</comment>
<organism evidence="1 2">
    <name type="scientific">Blepharisma stoltei</name>
    <dbReference type="NCBI Taxonomy" id="1481888"/>
    <lineage>
        <taxon>Eukaryota</taxon>
        <taxon>Sar</taxon>
        <taxon>Alveolata</taxon>
        <taxon>Ciliophora</taxon>
        <taxon>Postciliodesmatophora</taxon>
        <taxon>Heterotrichea</taxon>
        <taxon>Heterotrichida</taxon>
        <taxon>Blepharismidae</taxon>
        <taxon>Blepharisma</taxon>
    </lineage>
</organism>
<dbReference type="Proteomes" id="UP001162131">
    <property type="component" value="Unassembled WGS sequence"/>
</dbReference>
<evidence type="ECO:0000313" key="2">
    <source>
        <dbReference type="Proteomes" id="UP001162131"/>
    </source>
</evidence>
<reference evidence="1" key="1">
    <citation type="submission" date="2021-09" db="EMBL/GenBank/DDBJ databases">
        <authorList>
            <consortium name="AG Swart"/>
            <person name="Singh M."/>
            <person name="Singh A."/>
            <person name="Seah K."/>
            <person name="Emmerich C."/>
        </authorList>
    </citation>
    <scope>NUCLEOTIDE SEQUENCE</scope>
    <source>
        <strain evidence="1">ATCC30299</strain>
    </source>
</reference>
<accession>A0AAU9JE84</accession>
<name>A0AAU9JE84_9CILI</name>
<proteinExistence type="predicted"/>